<accession>A0A6C0JVW6</accession>
<feature type="transmembrane region" description="Helical" evidence="2">
    <location>
        <begin position="51"/>
        <end position="73"/>
    </location>
</feature>
<keyword evidence="2" id="KW-0472">Membrane</keyword>
<feature type="transmembrane region" description="Helical" evidence="2">
    <location>
        <begin position="85"/>
        <end position="105"/>
    </location>
</feature>
<protein>
    <submittedName>
        <fullName evidence="3">Uncharacterized protein</fullName>
    </submittedName>
</protein>
<evidence type="ECO:0000256" key="2">
    <source>
        <dbReference type="SAM" id="Phobius"/>
    </source>
</evidence>
<organism evidence="3">
    <name type="scientific">viral metagenome</name>
    <dbReference type="NCBI Taxonomy" id="1070528"/>
    <lineage>
        <taxon>unclassified sequences</taxon>
        <taxon>metagenomes</taxon>
        <taxon>organismal metagenomes</taxon>
    </lineage>
</organism>
<evidence type="ECO:0000256" key="1">
    <source>
        <dbReference type="SAM" id="MobiDB-lite"/>
    </source>
</evidence>
<sequence length="109" mass="12135">MDSSSFKSASSRMGSKMKSAVSSVRNAGMSASGDVKDRVTTLIQRLVQRAFLQYLALFVIVGLGFWLFFHYGTEWFKNEDGTKQIWMQAGAAFAMALAICTIAYFTRLL</sequence>
<feature type="compositionally biased region" description="Polar residues" evidence="1">
    <location>
        <begin position="1"/>
        <end position="13"/>
    </location>
</feature>
<keyword evidence="2" id="KW-1133">Transmembrane helix</keyword>
<feature type="region of interest" description="Disordered" evidence="1">
    <location>
        <begin position="1"/>
        <end position="32"/>
    </location>
</feature>
<proteinExistence type="predicted"/>
<keyword evidence="2" id="KW-0812">Transmembrane</keyword>
<evidence type="ECO:0000313" key="3">
    <source>
        <dbReference type="EMBL" id="QHU08048.1"/>
    </source>
</evidence>
<dbReference type="EMBL" id="MN740694">
    <property type="protein sequence ID" value="QHU08048.1"/>
    <property type="molecule type" value="Genomic_DNA"/>
</dbReference>
<name>A0A6C0JVW6_9ZZZZ</name>
<reference evidence="3" key="1">
    <citation type="journal article" date="2020" name="Nature">
        <title>Giant virus diversity and host interactions through global metagenomics.</title>
        <authorList>
            <person name="Schulz F."/>
            <person name="Roux S."/>
            <person name="Paez-Espino D."/>
            <person name="Jungbluth S."/>
            <person name="Walsh D.A."/>
            <person name="Denef V.J."/>
            <person name="McMahon K.D."/>
            <person name="Konstantinidis K.T."/>
            <person name="Eloe-Fadrosh E.A."/>
            <person name="Kyrpides N.C."/>
            <person name="Woyke T."/>
        </authorList>
    </citation>
    <scope>NUCLEOTIDE SEQUENCE</scope>
    <source>
        <strain evidence="3">GVMAG-S-1062768-28</strain>
    </source>
</reference>
<dbReference type="AlphaFoldDB" id="A0A6C0JVW6"/>